<evidence type="ECO:0000313" key="1">
    <source>
        <dbReference type="EMBL" id="MBM6401268.1"/>
    </source>
</evidence>
<sequence length="248" mass="26009">MRRDDVGAGGDPASVLVEPWPADAVGEEWNAVSDFMHSIPSLGQFAWKAFELVSGQDVPDMWGDMIAGDWTNVSRVATACRLLGGFCQAYEARLDSAVAVARYEWHGTAAQAMDTYFAGLAASVGSMQEALEDIAKAVDSMAFGIRHCHDEVASICESLVDAILGVTISLGAMAASGWTGFGAIASGFGLSASTLFAISLVNDAKAAMQTAFDLAEGIMSTLTAMLSLVGEIEVVPLPSDPYDNRVAD</sequence>
<evidence type="ECO:0000313" key="2">
    <source>
        <dbReference type="Proteomes" id="UP001430172"/>
    </source>
</evidence>
<dbReference type="RefSeq" id="WP_204131723.1">
    <property type="nucleotide sequence ID" value="NZ_JAFDVD010000013.1"/>
</dbReference>
<accession>A0ABS2CN30</accession>
<dbReference type="EMBL" id="JAFDVD010000013">
    <property type="protein sequence ID" value="MBM6401268.1"/>
    <property type="molecule type" value="Genomic_DNA"/>
</dbReference>
<keyword evidence="2" id="KW-1185">Reference proteome</keyword>
<comment type="caution">
    <text evidence="1">The sequence shown here is derived from an EMBL/GenBank/DDBJ whole genome shotgun (WGS) entry which is preliminary data.</text>
</comment>
<name>A0ABS2CN30_9MICO</name>
<evidence type="ECO:0008006" key="3">
    <source>
        <dbReference type="Google" id="ProtNLM"/>
    </source>
</evidence>
<organism evidence="1 2">
    <name type="scientific">Phycicoccus sonneratiae</name>
    <dbReference type="NCBI Taxonomy" id="2807628"/>
    <lineage>
        <taxon>Bacteria</taxon>
        <taxon>Bacillati</taxon>
        <taxon>Actinomycetota</taxon>
        <taxon>Actinomycetes</taxon>
        <taxon>Micrococcales</taxon>
        <taxon>Intrasporangiaceae</taxon>
        <taxon>Phycicoccus</taxon>
    </lineage>
</organism>
<dbReference type="InterPro" id="IPR036689">
    <property type="entry name" value="ESAT-6-like_sf"/>
</dbReference>
<proteinExistence type="predicted"/>
<reference evidence="1" key="1">
    <citation type="submission" date="2021-02" db="EMBL/GenBank/DDBJ databases">
        <title>Phycicoccus sp. MQZ13P-5T, whole genome shotgun sequence.</title>
        <authorList>
            <person name="Tuo L."/>
        </authorList>
    </citation>
    <scope>NUCLEOTIDE SEQUENCE</scope>
    <source>
        <strain evidence="1">MQZ13P-5</strain>
    </source>
</reference>
<dbReference type="Gene3D" id="1.10.287.1060">
    <property type="entry name" value="ESAT-6-like"/>
    <property type="match status" value="1"/>
</dbReference>
<dbReference type="SUPFAM" id="SSF140453">
    <property type="entry name" value="EsxAB dimer-like"/>
    <property type="match status" value="1"/>
</dbReference>
<protein>
    <recommendedName>
        <fullName evidence="3">Type VII secretion system (Wss) protein ESAT-6</fullName>
    </recommendedName>
</protein>
<gene>
    <name evidence="1" type="ORF">JQN70_12790</name>
</gene>
<dbReference type="Proteomes" id="UP001430172">
    <property type="component" value="Unassembled WGS sequence"/>
</dbReference>